<dbReference type="InterPro" id="IPR036691">
    <property type="entry name" value="Endo/exonu/phosph_ase_sf"/>
</dbReference>
<sequence length="276" mass="32471">MGDFNDILNKEEKEGEYEIGHPFTWWNKREWDNAIKIKLDHVLFDHQWSLIFQGATCFHLAMVGVDHCPIMLDTEVTTDKSKRRFVFDCHWVGKEGCEEVIKAAWAKEVAGSRWVKIDDIQAKLKYAYEQGGLSHEGVHSLEGEEEVYWKERAKVKLLKEDQNTKFFHAAALIRRRRNRIVGIEDAEGVWQEGFERVEEEVLRYFVDIFRENDVCIPERATQTVDHRVIKEMNYHLTRVVTSEEVRKAMFEMHANKSPWPDGMTTLFSILLAYSLF</sequence>
<dbReference type="Gene3D" id="3.60.10.10">
    <property type="entry name" value="Endonuclease/exonuclease/phosphatase"/>
    <property type="match status" value="1"/>
</dbReference>
<evidence type="ECO:0008006" key="3">
    <source>
        <dbReference type="Google" id="ProtNLM"/>
    </source>
</evidence>
<evidence type="ECO:0000313" key="2">
    <source>
        <dbReference type="Proteomes" id="UP001454036"/>
    </source>
</evidence>
<gene>
    <name evidence="1" type="ORF">LIER_02378</name>
</gene>
<dbReference type="AlphaFoldDB" id="A0AAV3NP84"/>
<dbReference type="Proteomes" id="UP001454036">
    <property type="component" value="Unassembled WGS sequence"/>
</dbReference>
<dbReference type="EMBL" id="BAABME010000254">
    <property type="protein sequence ID" value="GAA0141174.1"/>
    <property type="molecule type" value="Genomic_DNA"/>
</dbReference>
<protein>
    <recommendedName>
        <fullName evidence="3">Reverse transcriptase</fullName>
    </recommendedName>
</protein>
<dbReference type="PANTHER" id="PTHR33710:SF71">
    <property type="entry name" value="ENDONUCLEASE_EXONUCLEASE_PHOSPHATASE DOMAIN-CONTAINING PROTEIN"/>
    <property type="match status" value="1"/>
</dbReference>
<evidence type="ECO:0000313" key="1">
    <source>
        <dbReference type="EMBL" id="GAA0141174.1"/>
    </source>
</evidence>
<name>A0AAV3NP84_LITER</name>
<accession>A0AAV3NP84</accession>
<comment type="caution">
    <text evidence="1">The sequence shown here is derived from an EMBL/GenBank/DDBJ whole genome shotgun (WGS) entry which is preliminary data.</text>
</comment>
<dbReference type="SUPFAM" id="SSF56219">
    <property type="entry name" value="DNase I-like"/>
    <property type="match status" value="1"/>
</dbReference>
<organism evidence="1 2">
    <name type="scientific">Lithospermum erythrorhizon</name>
    <name type="common">Purple gromwell</name>
    <name type="synonym">Lithospermum officinale var. erythrorhizon</name>
    <dbReference type="NCBI Taxonomy" id="34254"/>
    <lineage>
        <taxon>Eukaryota</taxon>
        <taxon>Viridiplantae</taxon>
        <taxon>Streptophyta</taxon>
        <taxon>Embryophyta</taxon>
        <taxon>Tracheophyta</taxon>
        <taxon>Spermatophyta</taxon>
        <taxon>Magnoliopsida</taxon>
        <taxon>eudicotyledons</taxon>
        <taxon>Gunneridae</taxon>
        <taxon>Pentapetalae</taxon>
        <taxon>asterids</taxon>
        <taxon>lamiids</taxon>
        <taxon>Boraginales</taxon>
        <taxon>Boraginaceae</taxon>
        <taxon>Boraginoideae</taxon>
        <taxon>Lithospermeae</taxon>
        <taxon>Lithospermum</taxon>
    </lineage>
</organism>
<proteinExistence type="predicted"/>
<reference evidence="1 2" key="1">
    <citation type="submission" date="2024-01" db="EMBL/GenBank/DDBJ databases">
        <title>The complete chloroplast genome sequence of Lithospermum erythrorhizon: insights into the phylogenetic relationship among Boraginaceae species and the maternal lineages of purple gromwells.</title>
        <authorList>
            <person name="Okada T."/>
            <person name="Watanabe K."/>
        </authorList>
    </citation>
    <scope>NUCLEOTIDE SEQUENCE [LARGE SCALE GENOMIC DNA]</scope>
</reference>
<keyword evidence="2" id="KW-1185">Reference proteome</keyword>
<dbReference type="PANTHER" id="PTHR33710">
    <property type="entry name" value="BNAC02G09200D PROTEIN"/>
    <property type="match status" value="1"/>
</dbReference>